<evidence type="ECO:0000313" key="1">
    <source>
        <dbReference type="EMBL" id="DAD99503.1"/>
    </source>
</evidence>
<protein>
    <submittedName>
        <fullName evidence="1">Uncharacterized protein</fullName>
    </submittedName>
</protein>
<dbReference type="EMBL" id="BK015286">
    <property type="protein sequence ID" value="DAD99503.1"/>
    <property type="molecule type" value="Genomic_DNA"/>
</dbReference>
<organism evidence="1">
    <name type="scientific">Myoviridae sp. cts9u10</name>
    <dbReference type="NCBI Taxonomy" id="2825187"/>
    <lineage>
        <taxon>Viruses</taxon>
        <taxon>Duplodnaviria</taxon>
        <taxon>Heunggongvirae</taxon>
        <taxon>Uroviricota</taxon>
        <taxon>Caudoviricetes</taxon>
    </lineage>
</organism>
<accession>A0A8S5NYL0</accession>
<name>A0A8S5NYL0_9CAUD</name>
<proteinExistence type="predicted"/>
<reference evidence="1" key="1">
    <citation type="journal article" date="2021" name="Proc. Natl. Acad. Sci. U.S.A.">
        <title>A Catalog of Tens of Thousands of Viruses from Human Metagenomes Reveals Hidden Associations with Chronic Diseases.</title>
        <authorList>
            <person name="Tisza M.J."/>
            <person name="Buck C.B."/>
        </authorList>
    </citation>
    <scope>NUCLEOTIDE SEQUENCE</scope>
    <source>
        <strain evidence="1">Cts9u10</strain>
    </source>
</reference>
<sequence>MVRQVRKPVKKVRLEAGDISQEFEVSHAERILDMGPALNGGWHVPEDSEYEYTEEYGLKLRTNKGNSAETSKETADK</sequence>